<sequence>MPELIGYSPPAGNHGMTLMATTDAMRRTDQLAVWKDLVEALEKVDAAWEATRAAGAGTGASSLLPGDVAVAMVKACRRATVAVVGVTDTLVEQYDSGETFQEIASVLRQAAAKWPAT</sequence>
<dbReference type="AlphaFoldDB" id="A0A344L9N0"/>
<accession>A0A344L9N0</accession>
<gene>
    <name evidence="1" type="ORF">A4R43_21495</name>
</gene>
<dbReference type="OrthoDB" id="3697884at2"/>
<dbReference type="KEGG" id="aab:A4R43_21495"/>
<dbReference type="EMBL" id="CP015163">
    <property type="protein sequence ID" value="AXB44754.1"/>
    <property type="molecule type" value="Genomic_DNA"/>
</dbReference>
<keyword evidence="2" id="KW-1185">Reference proteome</keyword>
<dbReference type="RefSeq" id="WP_113694011.1">
    <property type="nucleotide sequence ID" value="NZ_CP015163.1"/>
</dbReference>
<name>A0A344L9N0_9PSEU</name>
<evidence type="ECO:0000313" key="2">
    <source>
        <dbReference type="Proteomes" id="UP000250434"/>
    </source>
</evidence>
<dbReference type="Proteomes" id="UP000250434">
    <property type="component" value="Chromosome"/>
</dbReference>
<protein>
    <submittedName>
        <fullName evidence="1">Uncharacterized protein</fullName>
    </submittedName>
</protein>
<proteinExistence type="predicted"/>
<evidence type="ECO:0000313" key="1">
    <source>
        <dbReference type="EMBL" id="AXB44754.1"/>
    </source>
</evidence>
<organism evidence="1 2">
    <name type="scientific">Amycolatopsis albispora</name>
    <dbReference type="NCBI Taxonomy" id="1804986"/>
    <lineage>
        <taxon>Bacteria</taxon>
        <taxon>Bacillati</taxon>
        <taxon>Actinomycetota</taxon>
        <taxon>Actinomycetes</taxon>
        <taxon>Pseudonocardiales</taxon>
        <taxon>Pseudonocardiaceae</taxon>
        <taxon>Amycolatopsis</taxon>
    </lineage>
</organism>
<reference evidence="1 2" key="1">
    <citation type="submission" date="2016-04" db="EMBL/GenBank/DDBJ databases">
        <title>Complete genome sequence and analysis of deep-sea sediment isolate, Amycolatopsis sp. WP1.</title>
        <authorList>
            <person name="Wang H."/>
            <person name="Chen S."/>
            <person name="Wu Q."/>
        </authorList>
    </citation>
    <scope>NUCLEOTIDE SEQUENCE [LARGE SCALE GENOMIC DNA]</scope>
    <source>
        <strain evidence="1 2">WP1</strain>
    </source>
</reference>